<proteinExistence type="inferred from homology"/>
<evidence type="ECO:0000256" key="5">
    <source>
        <dbReference type="ARBA" id="ARBA00022989"/>
    </source>
</evidence>
<reference evidence="11" key="1">
    <citation type="journal article" date="2007" name="Proc. Natl. Acad. Sci. U.S.A.">
        <title>Genome sequencing reveals complex secondary metabolome in the marine actinomycete Salinispora tropica.</title>
        <authorList>
            <person name="Udwary D.W."/>
            <person name="Zeigler L."/>
            <person name="Asolkar R.N."/>
            <person name="Singan V."/>
            <person name="Lapidus A."/>
            <person name="Fenical W."/>
            <person name="Jensen P.R."/>
            <person name="Moore B.S."/>
        </authorList>
    </citation>
    <scope>NUCLEOTIDE SEQUENCE [LARGE SCALE GENOMIC DNA]</scope>
    <source>
        <strain evidence="11">ATCC BAA-916 / DSM 44818 / CNB-440</strain>
    </source>
</reference>
<sequence length="253" mass="26202">MRLGPSVSGMDWLAQIGELPTLLLLGALGLVMIFDAVPLLGVLVPGDVAILAAVGARGPTAGLPVLGTVVAGCLAGWSLSFLAGRRFADRLRRGRVGDWIGEERWAAAERLLRRSGGQMVLLAPFLPVLNALLPLVAGGLRMSYRRFVGCAALGAAAWAGLYLVMGTVARSITGLLPGSPSPMVVTMVVGVLLATVVSAVTRRRWSPESLDDALRTPARALHQPPRRSRVPGPTVADASAAPGSGIPVTSPAE</sequence>
<dbReference type="GO" id="GO:0005886">
    <property type="term" value="C:plasma membrane"/>
    <property type="evidence" value="ECO:0007669"/>
    <property type="project" value="UniProtKB-SubCell"/>
</dbReference>
<dbReference type="PANTHER" id="PTHR30353:SF15">
    <property type="entry name" value="INNER MEMBRANE PROTEIN YABI"/>
    <property type="match status" value="1"/>
</dbReference>
<organism evidence="10 11">
    <name type="scientific">Salinispora tropica (strain ATCC BAA-916 / DSM 44818 / JCM 13857 / NBRC 105044 / CNB-440)</name>
    <dbReference type="NCBI Taxonomy" id="369723"/>
    <lineage>
        <taxon>Bacteria</taxon>
        <taxon>Bacillati</taxon>
        <taxon>Actinomycetota</taxon>
        <taxon>Actinomycetes</taxon>
        <taxon>Micromonosporales</taxon>
        <taxon>Micromonosporaceae</taxon>
        <taxon>Salinispora</taxon>
    </lineage>
</organism>
<feature type="transmembrane region" description="Helical" evidence="7">
    <location>
        <begin position="63"/>
        <end position="83"/>
    </location>
</feature>
<dbReference type="InterPro" id="IPR032818">
    <property type="entry name" value="DedA-like"/>
</dbReference>
<comment type="subcellular location">
    <subcellularLocation>
        <location evidence="1 7">Cell membrane</location>
        <topology evidence="1 7">Multi-pass membrane protein</topology>
    </subcellularLocation>
</comment>
<dbReference type="Pfam" id="PF09335">
    <property type="entry name" value="VTT_dom"/>
    <property type="match status" value="1"/>
</dbReference>
<accession>A4X9I2</accession>
<dbReference type="InterPro" id="IPR032816">
    <property type="entry name" value="VTT_dom"/>
</dbReference>
<dbReference type="AlphaFoldDB" id="A4X9I2"/>
<gene>
    <name evidence="10" type="ordered locus">Strop_3121</name>
</gene>
<dbReference type="PANTHER" id="PTHR30353">
    <property type="entry name" value="INNER MEMBRANE PROTEIN DEDA-RELATED"/>
    <property type="match status" value="1"/>
</dbReference>
<feature type="transmembrane region" description="Helical" evidence="7">
    <location>
        <begin position="12"/>
        <end position="33"/>
    </location>
</feature>
<dbReference type="KEGG" id="stp:Strop_3121"/>
<comment type="similarity">
    <text evidence="2 7">Belongs to the DedA family.</text>
</comment>
<evidence type="ECO:0000256" key="2">
    <source>
        <dbReference type="ARBA" id="ARBA00010792"/>
    </source>
</evidence>
<feature type="transmembrane region" description="Helical" evidence="7">
    <location>
        <begin position="181"/>
        <end position="200"/>
    </location>
</feature>
<dbReference type="Proteomes" id="UP000000235">
    <property type="component" value="Chromosome"/>
</dbReference>
<feature type="region of interest" description="Disordered" evidence="8">
    <location>
        <begin position="214"/>
        <end position="253"/>
    </location>
</feature>
<keyword evidence="5 7" id="KW-1133">Transmembrane helix</keyword>
<protein>
    <recommendedName>
        <fullName evidence="9">VTT domain-containing protein</fullName>
    </recommendedName>
</protein>
<evidence type="ECO:0000256" key="7">
    <source>
        <dbReference type="RuleBase" id="RU367016"/>
    </source>
</evidence>
<evidence type="ECO:0000256" key="1">
    <source>
        <dbReference type="ARBA" id="ARBA00004651"/>
    </source>
</evidence>
<keyword evidence="4 7" id="KW-0812">Transmembrane</keyword>
<dbReference type="PATRIC" id="fig|369723.5.peg.3212"/>
<dbReference type="EMBL" id="CP000667">
    <property type="protein sequence ID" value="ABP55556.1"/>
    <property type="molecule type" value="Genomic_DNA"/>
</dbReference>
<feature type="domain" description="VTT" evidence="9">
    <location>
        <begin position="44"/>
        <end position="167"/>
    </location>
</feature>
<keyword evidence="3 7" id="KW-1003">Cell membrane</keyword>
<dbReference type="STRING" id="369723.Strop_3121"/>
<evidence type="ECO:0000313" key="10">
    <source>
        <dbReference type="EMBL" id="ABP55556.1"/>
    </source>
</evidence>
<evidence type="ECO:0000256" key="6">
    <source>
        <dbReference type="ARBA" id="ARBA00023136"/>
    </source>
</evidence>
<evidence type="ECO:0000256" key="8">
    <source>
        <dbReference type="SAM" id="MobiDB-lite"/>
    </source>
</evidence>
<feature type="transmembrane region" description="Helical" evidence="7">
    <location>
        <begin position="147"/>
        <end position="169"/>
    </location>
</feature>
<name>A4X9I2_SALTO</name>
<dbReference type="HOGENOM" id="CLU_044208_6_3_11"/>
<evidence type="ECO:0000256" key="3">
    <source>
        <dbReference type="ARBA" id="ARBA00022475"/>
    </source>
</evidence>
<evidence type="ECO:0000313" key="11">
    <source>
        <dbReference type="Proteomes" id="UP000000235"/>
    </source>
</evidence>
<keyword evidence="6 7" id="KW-0472">Membrane</keyword>
<dbReference type="eggNOG" id="COG0586">
    <property type="taxonomic scope" value="Bacteria"/>
</dbReference>
<evidence type="ECO:0000259" key="9">
    <source>
        <dbReference type="Pfam" id="PF09335"/>
    </source>
</evidence>
<keyword evidence="11" id="KW-1185">Reference proteome</keyword>
<evidence type="ECO:0000256" key="4">
    <source>
        <dbReference type="ARBA" id="ARBA00022692"/>
    </source>
</evidence>